<feature type="compositionally biased region" description="Basic residues" evidence="1">
    <location>
        <begin position="249"/>
        <end position="260"/>
    </location>
</feature>
<feature type="compositionally biased region" description="Low complexity" evidence="1">
    <location>
        <begin position="200"/>
        <end position="217"/>
    </location>
</feature>
<dbReference type="Pfam" id="PF09282">
    <property type="entry name" value="Mago-bind"/>
    <property type="match status" value="1"/>
</dbReference>
<protein>
    <recommendedName>
        <fullName evidence="2">WIBG Mago-binding domain-containing protein</fullName>
    </recommendedName>
</protein>
<dbReference type="PANTHER" id="PTHR22959:SF0">
    <property type="entry name" value="PARTNER OF Y14 AND MAGO"/>
    <property type="match status" value="1"/>
</dbReference>
<feature type="compositionally biased region" description="Low complexity" evidence="1">
    <location>
        <begin position="439"/>
        <end position="450"/>
    </location>
</feature>
<proteinExistence type="predicted"/>
<dbReference type="EMBL" id="JBBJBU010000007">
    <property type="protein sequence ID" value="KAK7204604.1"/>
    <property type="molecule type" value="Genomic_DNA"/>
</dbReference>
<comment type="caution">
    <text evidence="3">The sequence shown here is derived from an EMBL/GenBank/DDBJ whole genome shotgun (WGS) entry which is preliminary data.</text>
</comment>
<feature type="compositionally biased region" description="Basic and acidic residues" evidence="1">
    <location>
        <begin position="300"/>
        <end position="309"/>
    </location>
</feature>
<feature type="compositionally biased region" description="Low complexity" evidence="1">
    <location>
        <begin position="23"/>
        <end position="41"/>
    </location>
</feature>
<dbReference type="PANTHER" id="PTHR22959">
    <property type="entry name" value="PYM PROTEIN"/>
    <property type="match status" value="1"/>
</dbReference>
<feature type="compositionally biased region" description="Basic and acidic residues" evidence="1">
    <location>
        <begin position="121"/>
        <end position="133"/>
    </location>
</feature>
<feature type="compositionally biased region" description="Low complexity" evidence="1">
    <location>
        <begin position="134"/>
        <end position="149"/>
    </location>
</feature>
<dbReference type="Proteomes" id="UP001498771">
    <property type="component" value="Unassembled WGS sequence"/>
</dbReference>
<dbReference type="SMART" id="SM01273">
    <property type="entry name" value="Mago-bind"/>
    <property type="match status" value="1"/>
</dbReference>
<evidence type="ECO:0000313" key="4">
    <source>
        <dbReference type="Proteomes" id="UP001498771"/>
    </source>
</evidence>
<accession>A0ABR1F445</accession>
<evidence type="ECO:0000256" key="1">
    <source>
        <dbReference type="SAM" id="MobiDB-lite"/>
    </source>
</evidence>
<evidence type="ECO:0000313" key="3">
    <source>
        <dbReference type="EMBL" id="KAK7204604.1"/>
    </source>
</evidence>
<dbReference type="SUPFAM" id="SSF101931">
    <property type="entry name" value="Pym (Within the bgcn gene intron protein, WIBG), N-terminal domain"/>
    <property type="match status" value="1"/>
</dbReference>
<feature type="region of interest" description="Disordered" evidence="1">
    <location>
        <begin position="106"/>
        <end position="450"/>
    </location>
</feature>
<dbReference type="InterPro" id="IPR015362">
    <property type="entry name" value="WIBG_mago-bd"/>
</dbReference>
<dbReference type="InterPro" id="IPR036348">
    <property type="entry name" value="WIBG_N_sf"/>
</dbReference>
<feature type="region of interest" description="Disordered" evidence="1">
    <location>
        <begin position="1"/>
        <end position="86"/>
    </location>
</feature>
<dbReference type="GeneID" id="90039670"/>
<reference evidence="3 4" key="1">
    <citation type="submission" date="2024-03" db="EMBL/GenBank/DDBJ databases">
        <title>Genome-scale model development and genomic sequencing of the oleaginous clade Lipomyces.</title>
        <authorList>
            <consortium name="Lawrence Berkeley National Laboratory"/>
            <person name="Czajka J.J."/>
            <person name="Han Y."/>
            <person name="Kim J."/>
            <person name="Mondo S.J."/>
            <person name="Hofstad B.A."/>
            <person name="Robles A."/>
            <person name="Haridas S."/>
            <person name="Riley R."/>
            <person name="LaButti K."/>
            <person name="Pangilinan J."/>
            <person name="Andreopoulos W."/>
            <person name="Lipzen A."/>
            <person name="Yan J."/>
            <person name="Wang M."/>
            <person name="Ng V."/>
            <person name="Grigoriev I.V."/>
            <person name="Spatafora J.W."/>
            <person name="Magnuson J.K."/>
            <person name="Baker S.E."/>
            <person name="Pomraning K.R."/>
        </authorList>
    </citation>
    <scope>NUCLEOTIDE SEQUENCE [LARGE SCALE GENOMIC DNA]</scope>
    <source>
        <strain evidence="3 4">Phaff 52-87</strain>
    </source>
</reference>
<feature type="compositionally biased region" description="Basic residues" evidence="1">
    <location>
        <begin position="373"/>
        <end position="383"/>
    </location>
</feature>
<keyword evidence="4" id="KW-1185">Reference proteome</keyword>
<organism evidence="3 4">
    <name type="scientific">Myxozyma melibiosi</name>
    <dbReference type="NCBI Taxonomy" id="54550"/>
    <lineage>
        <taxon>Eukaryota</taxon>
        <taxon>Fungi</taxon>
        <taxon>Dikarya</taxon>
        <taxon>Ascomycota</taxon>
        <taxon>Saccharomycotina</taxon>
        <taxon>Lipomycetes</taxon>
        <taxon>Lipomycetales</taxon>
        <taxon>Lipomycetaceae</taxon>
        <taxon>Myxozyma</taxon>
    </lineage>
</organism>
<sequence length="450" mass="48380">MADTAPAVISESSKSPLLPPSSPTFTFSAPSTPGPSTTSSTAAGIVEKDSGERVIPSSARKDGTRRREIKVRPGYTPPEDVQKYNAAERVALRRQRIAAEKEAAAAAAAASEPDLDNELAEALKSELQIKDDNQPTLSSTSSELPPSQLDQDESDPAHNPPTSSRSRKPPSSLRRLARKQPQTSEETQRTHSDLPPPPSDSTSHLDTTTTTTTAPTSRNDDDDTEWDTAFQQDLNALLGFDRLDYPTSSHHRGGRGRNPRGRGSSRGSGRGGNTQFHPSRQATGPDPENNFMSAQHRARATPEFEREENAYSAEGYAPRRGGHRARGAKAPVENSRDAQISGLTERQSNTPPSSSASSSDPPPASSITDTSSHTRHNPHRSRRERPVAPPALPVDEQQHFPSFNEFYGRESPARGNRRPNITSRAGRGGRIRHRGGAAAGASAAEAEPAS</sequence>
<feature type="domain" description="WIBG Mago-binding" evidence="2">
    <location>
        <begin position="51"/>
        <end position="77"/>
    </location>
</feature>
<dbReference type="InterPro" id="IPR039333">
    <property type="entry name" value="PYM1"/>
</dbReference>
<dbReference type="RefSeq" id="XP_064767637.1">
    <property type="nucleotide sequence ID" value="XM_064914158.1"/>
</dbReference>
<gene>
    <name evidence="3" type="ORF">BZA70DRAFT_289932</name>
</gene>
<evidence type="ECO:0000259" key="2">
    <source>
        <dbReference type="SMART" id="SM01273"/>
    </source>
</evidence>
<feature type="compositionally biased region" description="Low complexity" evidence="1">
    <location>
        <begin position="351"/>
        <end position="371"/>
    </location>
</feature>
<feature type="compositionally biased region" description="Low complexity" evidence="1">
    <location>
        <begin position="160"/>
        <end position="174"/>
    </location>
</feature>
<feature type="compositionally biased region" description="Polar residues" evidence="1">
    <location>
        <begin position="337"/>
        <end position="350"/>
    </location>
</feature>
<name>A0ABR1F445_9ASCO</name>